<dbReference type="Pfam" id="PF20436">
    <property type="entry name" value="LonB_AAA-LID"/>
    <property type="match status" value="1"/>
</dbReference>
<dbReference type="InterPro" id="IPR008269">
    <property type="entry name" value="Lon_proteolytic"/>
</dbReference>
<dbReference type="PROSITE" id="PS51786">
    <property type="entry name" value="LON_PROTEOLYTIC"/>
    <property type="match status" value="1"/>
</dbReference>
<dbReference type="PANTHER" id="PTHR10046">
    <property type="entry name" value="ATP DEPENDENT LON PROTEASE FAMILY MEMBER"/>
    <property type="match status" value="1"/>
</dbReference>
<dbReference type="GO" id="GO:0030163">
    <property type="term" value="P:protein catabolic process"/>
    <property type="evidence" value="ECO:0007669"/>
    <property type="project" value="InterPro"/>
</dbReference>
<dbReference type="KEGG" id="bsol:FSW04_10340"/>
<name>A0A5B8U492_9ACTN</name>
<dbReference type="OrthoDB" id="4981341at2"/>
<dbReference type="GO" id="GO:0006508">
    <property type="term" value="P:proteolysis"/>
    <property type="evidence" value="ECO:0007669"/>
    <property type="project" value="UniProtKB-KW"/>
</dbReference>
<dbReference type="InterPro" id="IPR041699">
    <property type="entry name" value="AAA_32"/>
</dbReference>
<evidence type="ECO:0000256" key="2">
    <source>
        <dbReference type="PROSITE-ProRule" id="PRU01122"/>
    </source>
</evidence>
<dbReference type="Gene3D" id="3.30.230.10">
    <property type="match status" value="1"/>
</dbReference>
<dbReference type="Gene3D" id="1.10.8.60">
    <property type="match status" value="1"/>
</dbReference>
<evidence type="ECO:0000256" key="1">
    <source>
        <dbReference type="ARBA" id="ARBA00022670"/>
    </source>
</evidence>
<dbReference type="InterPro" id="IPR014721">
    <property type="entry name" value="Ribsml_uS5_D2-typ_fold_subgr"/>
</dbReference>
<feature type="domain" description="Lon proteolytic" evidence="3">
    <location>
        <begin position="576"/>
        <end position="771"/>
    </location>
</feature>
<reference evidence="4 5" key="1">
    <citation type="journal article" date="2018" name="J. Microbiol.">
        <title>Baekduia soli gen. nov., sp. nov., a novel bacterium isolated from the soil of Baekdu Mountain and proposal of a novel family name, Baekduiaceae fam. nov.</title>
        <authorList>
            <person name="An D.S."/>
            <person name="Siddiqi M.Z."/>
            <person name="Kim K.H."/>
            <person name="Yu H.S."/>
            <person name="Im W.T."/>
        </authorList>
    </citation>
    <scope>NUCLEOTIDE SEQUENCE [LARGE SCALE GENOMIC DNA]</scope>
    <source>
        <strain evidence="4 5">BR7-21</strain>
    </source>
</reference>
<feature type="active site" evidence="2">
    <location>
        <position position="709"/>
    </location>
</feature>
<dbReference type="GO" id="GO:0004176">
    <property type="term" value="F:ATP-dependent peptidase activity"/>
    <property type="evidence" value="ECO:0007669"/>
    <property type="project" value="UniProtKB-UniRule"/>
</dbReference>
<comment type="similarity">
    <text evidence="2">Belongs to the peptidase S16 family.</text>
</comment>
<dbReference type="InterPro" id="IPR046843">
    <property type="entry name" value="LonB_AAA-LID"/>
</dbReference>
<evidence type="ECO:0000313" key="5">
    <source>
        <dbReference type="Proteomes" id="UP000321805"/>
    </source>
</evidence>
<dbReference type="GO" id="GO:0005524">
    <property type="term" value="F:ATP binding"/>
    <property type="evidence" value="ECO:0007669"/>
    <property type="project" value="InterPro"/>
</dbReference>
<dbReference type="Pfam" id="PF13654">
    <property type="entry name" value="AAA_32"/>
    <property type="match status" value="1"/>
</dbReference>
<dbReference type="Proteomes" id="UP000321805">
    <property type="component" value="Chromosome"/>
</dbReference>
<dbReference type="InterPro" id="IPR027417">
    <property type="entry name" value="P-loop_NTPase"/>
</dbReference>
<keyword evidence="2" id="KW-0378">Hydrolase</keyword>
<evidence type="ECO:0000313" key="4">
    <source>
        <dbReference type="EMBL" id="QEC47929.1"/>
    </source>
</evidence>
<dbReference type="EMBL" id="CP042430">
    <property type="protein sequence ID" value="QEC47929.1"/>
    <property type="molecule type" value="Genomic_DNA"/>
</dbReference>
<dbReference type="InterPro" id="IPR027065">
    <property type="entry name" value="Lon_Prtase"/>
</dbReference>
<keyword evidence="2" id="KW-0720">Serine protease</keyword>
<dbReference type="GO" id="GO:0004252">
    <property type="term" value="F:serine-type endopeptidase activity"/>
    <property type="evidence" value="ECO:0007669"/>
    <property type="project" value="UniProtKB-UniRule"/>
</dbReference>
<feature type="active site" evidence="2">
    <location>
        <position position="666"/>
    </location>
</feature>
<proteinExistence type="inferred from homology"/>
<dbReference type="AlphaFoldDB" id="A0A5B8U492"/>
<dbReference type="RefSeq" id="WP_146918939.1">
    <property type="nucleotide sequence ID" value="NZ_CP042430.1"/>
</dbReference>
<dbReference type="InterPro" id="IPR020568">
    <property type="entry name" value="Ribosomal_Su5_D2-typ_SF"/>
</dbReference>
<keyword evidence="5" id="KW-1185">Reference proteome</keyword>
<evidence type="ECO:0000259" key="3">
    <source>
        <dbReference type="PROSITE" id="PS51786"/>
    </source>
</evidence>
<dbReference type="EC" id="3.4.21.53" evidence="2"/>
<sequence>MPSPALSRRPPGAPADQLRRICPPAEVPVGSTADLEAGTGSYGQPRAAEALAVAAAMPADGYNVFATGPADTGMRAMVGDWLREHARTLPAPPDLVHVADFADPLRPLAITVPTGRARALAAEADRLVQDGREALARAFDSDSFRTRHRRLHEEADHRRAEILGALEARAREAGVALQLTPAGVLSVPLVAGRPLQPDEVASMPDEVRRRFEAAVADLGAPVDQAFGKVRDIERDLGERHRELNHDVAEFAIGHLVQDARARWAGAPRVADWLQALRDDMIEHLDAFRAGDDAGGPAPVPGMPPGLRSPAHAVLARYAVNVLVANDPAGAAPVIVATDPSFYDLFGRVEYETAFGAAVTDHRHLRAGLVHQASGAFLVLQAADVLSTPYAWARLKDVLRTGRLKIENVAVQYMLFPGVTLDPEPAEIHVTVILVGPVELYELLLAADDDLGRLFKLRADFDDEMPRDAAGVQAYAGWLARLAGEAGLPAFDRGAIAAMVEEGSRLAGHRDRLSTRTRLLRDIATEAAHIAVAAGAPVVGGEQIAAALAARRRRSDLVEERMRVAVLEGTHHIDLDGTAIGQINGLAVSMVGDHAFGHPVRITSTVAPGEGEVLDIDREARLSGPIHAKGILILSGFLAGRYFRERPMALRASIVFEQSYGPVEGDSASTAELLALLSAIGGLPVLQGIAVTGAVDQHGAVHAVGGINEKIEGYFDLCDARGLTGEQGVVVPAANLPHLMLAPRVVDAVAAGRFCVWPVTTVDQAMELVTGRTDADAAVRDRLLALARAAMATRPPAGNGRPRADGGAA</sequence>
<organism evidence="4 5">
    <name type="scientific">Baekduia soli</name>
    <dbReference type="NCBI Taxonomy" id="496014"/>
    <lineage>
        <taxon>Bacteria</taxon>
        <taxon>Bacillati</taxon>
        <taxon>Actinomycetota</taxon>
        <taxon>Thermoleophilia</taxon>
        <taxon>Solirubrobacterales</taxon>
        <taxon>Baekduiaceae</taxon>
        <taxon>Baekduia</taxon>
    </lineage>
</organism>
<gene>
    <name evidence="4" type="ORF">FSW04_10340</name>
</gene>
<protein>
    <recommendedName>
        <fullName evidence="2">endopeptidase La</fullName>
        <ecNumber evidence="2">3.4.21.53</ecNumber>
    </recommendedName>
</protein>
<keyword evidence="1 2" id="KW-0645">Protease</keyword>
<dbReference type="SUPFAM" id="SSF54211">
    <property type="entry name" value="Ribosomal protein S5 domain 2-like"/>
    <property type="match status" value="1"/>
</dbReference>
<comment type="catalytic activity">
    <reaction evidence="2">
        <text>Hydrolysis of proteins in presence of ATP.</text>
        <dbReference type="EC" id="3.4.21.53"/>
    </reaction>
</comment>
<dbReference type="Gene3D" id="3.40.50.300">
    <property type="entry name" value="P-loop containing nucleotide triphosphate hydrolases"/>
    <property type="match status" value="2"/>
</dbReference>
<dbReference type="Pfam" id="PF05362">
    <property type="entry name" value="Lon_C"/>
    <property type="match status" value="1"/>
</dbReference>
<accession>A0A5B8U492</accession>